<sequence>MKRESSYTLVFGEGSTEEDVNTLREMVSHMRGLTGLSQLGAFEVFVTHYELQRKDAGLITSNLPVNAQSLFDVSDRQNWLTPLFTSRGLVACDLLLLLKQGKWTGEHLKVTFRVKGIRAKA</sequence>
<gene>
    <name evidence="1" type="ORF">SIMMY50_71</name>
</gene>
<reference evidence="2" key="1">
    <citation type="submission" date="2016-03" db="EMBL/GenBank/DDBJ databases">
        <authorList>
            <person name="Sharma R."/>
            <person name="Simister A.R."/>
            <person name="Berg J.A."/>
            <person name="Jensen G.L."/>
            <person name="Keele B.R."/>
            <person name="Ward M.E.H."/>
            <person name="Breakwell D.P."/>
            <person name="Hope S."/>
            <person name="Grose J.H."/>
        </authorList>
    </citation>
    <scope>NUCLEOTIDE SEQUENCE [LARGE SCALE GENOMIC DNA]</scope>
</reference>
<dbReference type="EMBL" id="KU886223">
    <property type="protein sequence ID" value="ANH51533.1"/>
    <property type="molecule type" value="Genomic_DNA"/>
</dbReference>
<protein>
    <submittedName>
        <fullName evidence="1">Uncharacterized protein</fullName>
    </submittedName>
</protein>
<keyword evidence="2" id="KW-1185">Reference proteome</keyword>
<accession>A0A173GDA8</accession>
<dbReference type="Proteomes" id="UP000222975">
    <property type="component" value="Segment"/>
</dbReference>
<evidence type="ECO:0000313" key="1">
    <source>
        <dbReference type="EMBL" id="ANH51533.1"/>
    </source>
</evidence>
<proteinExistence type="predicted"/>
<organism evidence="1 2">
    <name type="scientific">Erwinia phage vB_EamM_Simmy50</name>
    <dbReference type="NCBI Taxonomy" id="1815988"/>
    <lineage>
        <taxon>Viruses</taxon>
        <taxon>Duplodnaviria</taxon>
        <taxon>Heunggongvirae</taxon>
        <taxon>Uroviricota</taxon>
        <taxon>Caudoviricetes</taxon>
        <taxon>Chimalliviridae</taxon>
        <taxon>Agricanvirus</taxon>
        <taxon>Agricanvirus simmy50</taxon>
    </lineage>
</organism>
<name>A0A173GDA8_9CAUD</name>
<evidence type="ECO:0000313" key="2">
    <source>
        <dbReference type="Proteomes" id="UP000222975"/>
    </source>
</evidence>